<dbReference type="Gene3D" id="3.30.70.670">
    <property type="entry name" value="Formiminotransferase, C-terminal subdomain"/>
    <property type="match status" value="1"/>
</dbReference>
<keyword evidence="3" id="KW-1185">Reference proteome</keyword>
<evidence type="ECO:0000259" key="1">
    <source>
        <dbReference type="SMART" id="SM01222"/>
    </source>
</evidence>
<evidence type="ECO:0000313" key="2">
    <source>
        <dbReference type="EMBL" id="KAA8496515.1"/>
    </source>
</evidence>
<dbReference type="InterPro" id="IPR051623">
    <property type="entry name" value="FTCD"/>
</dbReference>
<dbReference type="InterPro" id="IPR037064">
    <property type="entry name" value="Formiminotransferase_N_sf"/>
</dbReference>
<dbReference type="OrthoDB" id="48036at2759"/>
<dbReference type="Gene3D" id="3.30.990.10">
    <property type="entry name" value="Formiminotransferase, N-terminal subdomain"/>
    <property type="match status" value="1"/>
</dbReference>
<organism evidence="2 3">
    <name type="scientific">Porphyridium purpureum</name>
    <name type="common">Red alga</name>
    <name type="synonym">Porphyridium cruentum</name>
    <dbReference type="NCBI Taxonomy" id="35688"/>
    <lineage>
        <taxon>Eukaryota</taxon>
        <taxon>Rhodophyta</taxon>
        <taxon>Bangiophyceae</taxon>
        <taxon>Porphyridiales</taxon>
        <taxon>Porphyridiaceae</taxon>
        <taxon>Porphyridium</taxon>
    </lineage>
</organism>
<sequence length="339" mass="36774">MTCRRAHGGSGQPSQIDMAFVRACLPRGVTRVAQRSVCSVTEDRPILLACLLNLSEARNVSKVEEVAAAAGCAGAAIVHVFRDHDYNRSVITLVGKKESLLGAVKGACSKAIELLDLREHIGHHARAGVVDLIPFHPLTEDDEELRDCAELAQKTARFLEDRGMHAFLYGAADPQGRSLVYRRKMLHWFQNGAPLSNAEHIRDLKLAGEWAEYGPPIGSTDCVSWQKLGIAGVGATPYVINFNVTLESADMKLGRAIAAQIRATAASGLEGVESMAFPHDGRVEIACNLRSTAPPPEVVFRRIEHEASMRGLQVVGEATIVGYSRKILLEKAHALITET</sequence>
<dbReference type="EMBL" id="VRMN01000002">
    <property type="protein sequence ID" value="KAA8496515.1"/>
    <property type="molecule type" value="Genomic_DNA"/>
</dbReference>
<evidence type="ECO:0000313" key="3">
    <source>
        <dbReference type="Proteomes" id="UP000324585"/>
    </source>
</evidence>
<feature type="domain" description="Formiminotransferase N-terminal subdomain" evidence="1">
    <location>
        <begin position="46"/>
        <end position="237"/>
    </location>
</feature>
<reference evidence="3" key="1">
    <citation type="journal article" date="2019" name="Nat. Commun.">
        <title>Expansion of phycobilisome linker gene families in mesophilic red algae.</title>
        <authorList>
            <person name="Lee J."/>
            <person name="Kim D."/>
            <person name="Bhattacharya D."/>
            <person name="Yoon H.S."/>
        </authorList>
    </citation>
    <scope>NUCLEOTIDE SEQUENCE [LARGE SCALE GENOMIC DNA]</scope>
    <source>
        <strain evidence="3">CCMP 1328</strain>
    </source>
</reference>
<accession>A0A5J4YZG6</accession>
<comment type="caution">
    <text evidence="2">The sequence shown here is derived from an EMBL/GenBank/DDBJ whole genome shotgun (WGS) entry which is preliminary data.</text>
</comment>
<dbReference type="InterPro" id="IPR037070">
    <property type="entry name" value="Formiminotransferase_C_sf"/>
</dbReference>
<proteinExistence type="predicted"/>
<dbReference type="PANTHER" id="PTHR12234">
    <property type="entry name" value="FORMIMINOTRANSFERASE-CYCLODEAMINASE"/>
    <property type="match status" value="1"/>
</dbReference>
<dbReference type="SMART" id="SM01222">
    <property type="entry name" value="FTCD_N"/>
    <property type="match status" value="1"/>
</dbReference>
<dbReference type="InterPro" id="IPR012886">
    <property type="entry name" value="Formiminotransferase_N"/>
</dbReference>
<gene>
    <name evidence="2" type="ORF">FVE85_0244</name>
</gene>
<dbReference type="GO" id="GO:0016740">
    <property type="term" value="F:transferase activity"/>
    <property type="evidence" value="ECO:0007669"/>
    <property type="project" value="UniProtKB-KW"/>
</dbReference>
<dbReference type="PANTHER" id="PTHR12234:SF1">
    <property type="entry name" value="FORMIMINOTRANSFERASE N-TERMINAL SUBDOMAIN-CONTAINING PROTEIN"/>
    <property type="match status" value="1"/>
</dbReference>
<dbReference type="OMA" id="TAPHREN"/>
<dbReference type="Proteomes" id="UP000324585">
    <property type="component" value="Unassembled WGS sequence"/>
</dbReference>
<keyword evidence="2" id="KW-0808">Transferase</keyword>
<dbReference type="AlphaFoldDB" id="A0A5J4YZG6"/>
<dbReference type="InterPro" id="IPR022384">
    <property type="entry name" value="FormiminoTrfase_cat_dom_sf"/>
</dbReference>
<dbReference type="Pfam" id="PF07837">
    <property type="entry name" value="FTCD_N"/>
    <property type="match status" value="1"/>
</dbReference>
<dbReference type="GO" id="GO:0005542">
    <property type="term" value="F:folic acid binding"/>
    <property type="evidence" value="ECO:0007669"/>
    <property type="project" value="InterPro"/>
</dbReference>
<dbReference type="SUPFAM" id="SSF55116">
    <property type="entry name" value="Formiminotransferase domain of formiminotransferase-cyclodeaminase"/>
    <property type="match status" value="2"/>
</dbReference>
<protein>
    <submittedName>
        <fullName evidence="2">Glutamate formimidoyltransferase</fullName>
    </submittedName>
</protein>
<name>A0A5J4YZG6_PORPP</name>